<keyword evidence="5 8" id="KW-0326">Glycosidase</keyword>
<dbReference type="PATRIC" id="fig|1432052.4.peg.3417"/>
<evidence type="ECO:0000256" key="6">
    <source>
        <dbReference type="ARBA" id="ARBA00032230"/>
    </source>
</evidence>
<dbReference type="GO" id="GO:0030246">
    <property type="term" value="F:carbohydrate binding"/>
    <property type="evidence" value="ECO:0007669"/>
    <property type="project" value="InterPro"/>
</dbReference>
<evidence type="ECO:0000313" key="9">
    <source>
        <dbReference type="Proteomes" id="UP000094067"/>
    </source>
</evidence>
<name>A0A1E3AG65_9FIRM</name>
<feature type="domain" description="Beta galactosidase small chain/" evidence="7">
    <location>
        <begin position="721"/>
        <end position="996"/>
    </location>
</feature>
<dbReference type="SUPFAM" id="SSF49785">
    <property type="entry name" value="Galactose-binding domain-like"/>
    <property type="match status" value="1"/>
</dbReference>
<dbReference type="InterPro" id="IPR014718">
    <property type="entry name" value="GH-type_carb-bd"/>
</dbReference>
<dbReference type="GO" id="GO:0004565">
    <property type="term" value="F:beta-galactosidase activity"/>
    <property type="evidence" value="ECO:0007669"/>
    <property type="project" value="UniProtKB-EC"/>
</dbReference>
<evidence type="ECO:0000256" key="2">
    <source>
        <dbReference type="ARBA" id="ARBA00007401"/>
    </source>
</evidence>
<dbReference type="InterPro" id="IPR006101">
    <property type="entry name" value="Glyco_hydro_2"/>
</dbReference>
<dbReference type="InterPro" id="IPR050347">
    <property type="entry name" value="Bact_Beta-galactosidase"/>
</dbReference>
<comment type="catalytic activity">
    <reaction evidence="1">
        <text>Hydrolysis of terminal non-reducing beta-D-galactose residues in beta-D-galactosides.</text>
        <dbReference type="EC" id="3.2.1.23"/>
    </reaction>
</comment>
<dbReference type="Pfam" id="PF00703">
    <property type="entry name" value="Glyco_hydro_2"/>
    <property type="match status" value="1"/>
</dbReference>
<dbReference type="InterPro" id="IPR011013">
    <property type="entry name" value="Gal_mutarotase_sf_dom"/>
</dbReference>
<dbReference type="EC" id="3.2.1.23" evidence="3"/>
<dbReference type="SMART" id="SM01038">
    <property type="entry name" value="Bgal_small_N"/>
    <property type="match status" value="1"/>
</dbReference>
<sequence length="1008" mass="115947">MQENYHQDLNTVRVNTMPDRAFYIPSCPGAPTAEKEDNDRVILLNGMWNFRYYTSAKDASGRQEGTERIPVPSNWQFYGYDSHQYVNIDYPIPYLPPYVPKENPCGCYSRSFRVEKTGKERFFLNLEGADSCHYVYINDSFAGYSQVSHSTSEYEITSFLQNGENRIAVMVLKWCDGTYLEDQDKFRMSGIFRDIYILKRPERFVFHYTVRTFIRGDAGEVRINMEEEGTDIRKRITLYDREGMAAASAEGTQQEFSLQIPSPVLWNAENPYLYTLRLETDEECILDKVGIREICVEEKLLLLNGSPILLKGVNRHESHPDTGYVCSRERMIQDLRLMKQCNINAIRTSHYPDCPEFYRLCDEYGFYVCDEADVETHGVWSCRGERDNEIYNLTQKDPRFRLSYVDRAERLVRRDINRPCVLFWSLGNESGFGENILAAARRVRSLDDTRPVHYESTLVSQEEEGLYDYGELDVEGIMYPERETIHAYFKDDFQKPLILTEYAHAMGNGPGGLKDYFELFYQYPSLAGGFVWEWCDHAIERKGENGEIQYLYGGDFGESLHDGNFCVDGLVWPDRRPHTGLLELKNCARPVRISREGECLFLENCLDFTDVSEAVSLVWSVKKDGILLSRGILPELSVKPGEKKRIPWEMPDGEGERCYLKIESLQKKAGLLTEAGYCLGFDQFLLKPAPSCTEKRKGQEEAGEIKAAFPLRTGRENDIIWVEGRNFRYCFSTETGSFVSLQRNGREYLCRPSTYEICRAPADNDMFISGRGPGLTYTWKSMGLDNAQPYTYGTEVSEENGRVRIECPLSLVSPHLAEIAGIHAVYEIDGEGSIYSGLDTRIREDISWLPRFGVRLFLDSSLDTCTYFGFGPGESYVDKKEGCYRDRFTSRIKDMFENYIRPQENGSHCGTEYLSLTDGHTSLRISSEKPFSFQALEYTREELAAKTHHFQLEKAGCTVLHLDYAMSGMGTGSCGPVPFPEYRFDEKHFLFSFQLTWEENKGADDYEM</sequence>
<dbReference type="Proteomes" id="UP000094067">
    <property type="component" value="Unassembled WGS sequence"/>
</dbReference>
<dbReference type="InterPro" id="IPR008979">
    <property type="entry name" value="Galactose-bd-like_sf"/>
</dbReference>
<dbReference type="Gene3D" id="2.60.120.260">
    <property type="entry name" value="Galactose-binding domain-like"/>
    <property type="match status" value="1"/>
</dbReference>
<dbReference type="InterPro" id="IPR006103">
    <property type="entry name" value="Glyco_hydro_2_cat"/>
</dbReference>
<dbReference type="Pfam" id="PF02929">
    <property type="entry name" value="Bgal_small_N"/>
    <property type="match status" value="1"/>
</dbReference>
<comment type="caution">
    <text evidence="8">The sequence shown here is derived from an EMBL/GenBank/DDBJ whole genome shotgun (WGS) entry which is preliminary data.</text>
</comment>
<dbReference type="PANTHER" id="PTHR46323:SF2">
    <property type="entry name" value="BETA-GALACTOSIDASE"/>
    <property type="match status" value="1"/>
</dbReference>
<dbReference type="GO" id="GO:0009341">
    <property type="term" value="C:beta-galactosidase complex"/>
    <property type="evidence" value="ECO:0007669"/>
    <property type="project" value="InterPro"/>
</dbReference>
<evidence type="ECO:0000313" key="8">
    <source>
        <dbReference type="EMBL" id="ODM07176.1"/>
    </source>
</evidence>
<evidence type="ECO:0000256" key="3">
    <source>
        <dbReference type="ARBA" id="ARBA00012756"/>
    </source>
</evidence>
<gene>
    <name evidence="8" type="primary">lacZ_7</name>
    <name evidence="8" type="ORF">BEI61_03066</name>
</gene>
<dbReference type="InterPro" id="IPR017853">
    <property type="entry name" value="GH"/>
</dbReference>
<dbReference type="SUPFAM" id="SSF74650">
    <property type="entry name" value="Galactose mutarotase-like"/>
    <property type="match status" value="1"/>
</dbReference>
<dbReference type="EMBL" id="MCGH01000002">
    <property type="protein sequence ID" value="ODM07176.1"/>
    <property type="molecule type" value="Genomic_DNA"/>
</dbReference>
<comment type="similarity">
    <text evidence="2">Belongs to the glycosyl hydrolase 2 family.</text>
</comment>
<dbReference type="Pfam" id="PF02837">
    <property type="entry name" value="Glyco_hydro_2_N"/>
    <property type="match status" value="1"/>
</dbReference>
<dbReference type="InterPro" id="IPR006104">
    <property type="entry name" value="Glyco_hydro_2_N"/>
</dbReference>
<evidence type="ECO:0000256" key="4">
    <source>
        <dbReference type="ARBA" id="ARBA00022801"/>
    </source>
</evidence>
<evidence type="ECO:0000256" key="5">
    <source>
        <dbReference type="ARBA" id="ARBA00023295"/>
    </source>
</evidence>
<dbReference type="Gene3D" id="2.60.40.10">
    <property type="entry name" value="Immunoglobulins"/>
    <property type="match status" value="2"/>
</dbReference>
<dbReference type="Pfam" id="PF16353">
    <property type="entry name" value="LacZ_4"/>
    <property type="match status" value="1"/>
</dbReference>
<dbReference type="InterPro" id="IPR004199">
    <property type="entry name" value="B-gal_small/dom_5"/>
</dbReference>
<dbReference type="Pfam" id="PF02836">
    <property type="entry name" value="Glyco_hydro_2_C"/>
    <property type="match status" value="1"/>
</dbReference>
<dbReference type="Gene3D" id="2.70.98.10">
    <property type="match status" value="1"/>
</dbReference>
<evidence type="ECO:0000259" key="7">
    <source>
        <dbReference type="SMART" id="SM01038"/>
    </source>
</evidence>
<dbReference type="PANTHER" id="PTHR46323">
    <property type="entry name" value="BETA-GALACTOSIDASE"/>
    <property type="match status" value="1"/>
</dbReference>
<organism evidence="8 9">
    <name type="scientific">Eisenbergiella tayi</name>
    <dbReference type="NCBI Taxonomy" id="1432052"/>
    <lineage>
        <taxon>Bacteria</taxon>
        <taxon>Bacillati</taxon>
        <taxon>Bacillota</taxon>
        <taxon>Clostridia</taxon>
        <taxon>Lachnospirales</taxon>
        <taxon>Lachnospiraceae</taxon>
        <taxon>Eisenbergiella</taxon>
    </lineage>
</organism>
<evidence type="ECO:0000256" key="1">
    <source>
        <dbReference type="ARBA" id="ARBA00001412"/>
    </source>
</evidence>
<protein>
    <recommendedName>
        <fullName evidence="3">beta-galactosidase</fullName>
        <ecNumber evidence="3">3.2.1.23</ecNumber>
    </recommendedName>
    <alternativeName>
        <fullName evidence="6">Lactase</fullName>
    </alternativeName>
</protein>
<dbReference type="InterPro" id="IPR036156">
    <property type="entry name" value="Beta-gal/glucu_dom_sf"/>
</dbReference>
<dbReference type="SUPFAM" id="SSF51445">
    <property type="entry name" value="(Trans)glycosidases"/>
    <property type="match status" value="1"/>
</dbReference>
<dbReference type="PRINTS" id="PR00132">
    <property type="entry name" value="GLHYDRLASE2"/>
</dbReference>
<dbReference type="GO" id="GO:0005990">
    <property type="term" value="P:lactose catabolic process"/>
    <property type="evidence" value="ECO:0007669"/>
    <property type="project" value="TreeGrafter"/>
</dbReference>
<dbReference type="InterPro" id="IPR006102">
    <property type="entry name" value="Ig-like_GH2"/>
</dbReference>
<accession>A0A1E3AG65</accession>
<reference evidence="8 9" key="1">
    <citation type="submission" date="2016-07" db="EMBL/GenBank/DDBJ databases">
        <title>Characterization of isolates of Eisenbergiella tayi derived from blood cultures, using whole genome sequencing.</title>
        <authorList>
            <person name="Burdz T."/>
            <person name="Wiebe D."/>
            <person name="Huynh C."/>
            <person name="Bernard K."/>
        </authorList>
    </citation>
    <scope>NUCLEOTIDE SEQUENCE [LARGE SCALE GENOMIC DNA]</scope>
    <source>
        <strain evidence="8 9">NML 110608</strain>
    </source>
</reference>
<dbReference type="RefSeq" id="WP_069152884.1">
    <property type="nucleotide sequence ID" value="NZ_MCGH01000002.1"/>
</dbReference>
<dbReference type="AlphaFoldDB" id="A0A1E3AG65"/>
<dbReference type="SUPFAM" id="SSF49303">
    <property type="entry name" value="beta-Galactosidase/glucuronidase domain"/>
    <property type="match status" value="2"/>
</dbReference>
<proteinExistence type="inferred from homology"/>
<dbReference type="InterPro" id="IPR013783">
    <property type="entry name" value="Ig-like_fold"/>
</dbReference>
<keyword evidence="4 8" id="KW-0378">Hydrolase</keyword>
<dbReference type="Gene3D" id="3.20.20.80">
    <property type="entry name" value="Glycosidases"/>
    <property type="match status" value="1"/>
</dbReference>
<dbReference type="InterPro" id="IPR032312">
    <property type="entry name" value="LacZ_4"/>
</dbReference>